<reference evidence="1 2" key="1">
    <citation type="submission" date="2020-08" db="EMBL/GenBank/DDBJ databases">
        <title>Sequencing the genomes of 1000 actinobacteria strains.</title>
        <authorList>
            <person name="Klenk H.-P."/>
        </authorList>
    </citation>
    <scope>NUCLEOTIDE SEQUENCE [LARGE SCALE GENOMIC DNA]</scope>
    <source>
        <strain evidence="1 2">DSM 45582</strain>
    </source>
</reference>
<accession>A0A840NL61</accession>
<dbReference type="Proteomes" id="UP000580474">
    <property type="component" value="Unassembled WGS sequence"/>
</dbReference>
<sequence length="93" mass="9991">MEQERSGGPIVAAFPVRVRYRAGAVGETKRVVHVAMPLRDGDYLALCEERLTAADAEVISDLLGMPCMACTRVMALRSRVTACEAIAPELEAG</sequence>
<comment type="caution">
    <text evidence="1">The sequence shown here is derived from an EMBL/GenBank/DDBJ whole genome shotgun (WGS) entry which is preliminary data.</text>
</comment>
<gene>
    <name evidence="1" type="ORF">BJ969_004146</name>
</gene>
<keyword evidence="1" id="KW-0436">Ligase</keyword>
<organism evidence="1 2">
    <name type="scientific">Saccharopolyspora gloriosae</name>
    <dbReference type="NCBI Taxonomy" id="455344"/>
    <lineage>
        <taxon>Bacteria</taxon>
        <taxon>Bacillati</taxon>
        <taxon>Actinomycetota</taxon>
        <taxon>Actinomycetes</taxon>
        <taxon>Pseudonocardiales</taxon>
        <taxon>Pseudonocardiaceae</taxon>
        <taxon>Saccharopolyspora</taxon>
    </lineage>
</organism>
<keyword evidence="2" id="KW-1185">Reference proteome</keyword>
<evidence type="ECO:0000313" key="2">
    <source>
        <dbReference type="Proteomes" id="UP000580474"/>
    </source>
</evidence>
<dbReference type="RefSeq" id="WP_184481109.1">
    <property type="nucleotide sequence ID" value="NZ_JACHIV010000001.1"/>
</dbReference>
<evidence type="ECO:0000313" key="1">
    <source>
        <dbReference type="EMBL" id="MBB5071058.1"/>
    </source>
</evidence>
<dbReference type="EMBL" id="JACHIV010000001">
    <property type="protein sequence ID" value="MBB5071058.1"/>
    <property type="molecule type" value="Genomic_DNA"/>
</dbReference>
<dbReference type="GO" id="GO:0016874">
    <property type="term" value="F:ligase activity"/>
    <property type="evidence" value="ECO:0007669"/>
    <property type="project" value="UniProtKB-KW"/>
</dbReference>
<protein>
    <submittedName>
        <fullName evidence="1">F420-0:gamma-glutamyl ligase-like protein</fullName>
    </submittedName>
</protein>
<name>A0A840NL61_9PSEU</name>
<dbReference type="AlphaFoldDB" id="A0A840NL61"/>
<proteinExistence type="predicted"/>